<evidence type="ECO:0000256" key="8">
    <source>
        <dbReference type="ARBA" id="ARBA00023242"/>
    </source>
</evidence>
<evidence type="ECO:0000256" key="1">
    <source>
        <dbReference type="ARBA" id="ARBA00004123"/>
    </source>
</evidence>
<protein>
    <submittedName>
        <fullName evidence="12">Zinc finger homeobox protein 3</fullName>
    </submittedName>
</protein>
<evidence type="ECO:0000259" key="11">
    <source>
        <dbReference type="PROSITE" id="PS50157"/>
    </source>
</evidence>
<keyword evidence="13" id="KW-1185">Reference proteome</keyword>
<dbReference type="Gene3D" id="3.30.160.60">
    <property type="entry name" value="Classic Zinc Finger"/>
    <property type="match status" value="1"/>
</dbReference>
<dbReference type="PROSITE" id="PS50157">
    <property type="entry name" value="ZINC_FINGER_C2H2_2"/>
    <property type="match status" value="1"/>
</dbReference>
<dbReference type="EMBL" id="JXXN02000326">
    <property type="protein sequence ID" value="THD27777.1"/>
    <property type="molecule type" value="Genomic_DNA"/>
</dbReference>
<dbReference type="PANTHER" id="PTHR45891:SF3">
    <property type="entry name" value="ZINC FINGER PROTEIN 2"/>
    <property type="match status" value="1"/>
</dbReference>
<name>A0A4E0RZ25_FASHE</name>
<evidence type="ECO:0000256" key="10">
    <source>
        <dbReference type="SAM" id="MobiDB-lite"/>
    </source>
</evidence>
<dbReference type="Pfam" id="PF12874">
    <property type="entry name" value="zf-met"/>
    <property type="match status" value="1"/>
</dbReference>
<feature type="compositionally biased region" description="Basic and acidic residues" evidence="10">
    <location>
        <begin position="81"/>
        <end position="95"/>
    </location>
</feature>
<evidence type="ECO:0000256" key="5">
    <source>
        <dbReference type="ARBA" id="ARBA00022833"/>
    </source>
</evidence>
<evidence type="ECO:0000256" key="3">
    <source>
        <dbReference type="ARBA" id="ARBA00022737"/>
    </source>
</evidence>
<dbReference type="Proteomes" id="UP000230066">
    <property type="component" value="Unassembled WGS sequence"/>
</dbReference>
<feature type="region of interest" description="Disordered" evidence="10">
    <location>
        <begin position="79"/>
        <end position="112"/>
    </location>
</feature>
<keyword evidence="3" id="KW-0677">Repeat</keyword>
<dbReference type="SUPFAM" id="SSF57667">
    <property type="entry name" value="beta-beta-alpha zinc fingers"/>
    <property type="match status" value="1"/>
</dbReference>
<gene>
    <name evidence="12" type="ORF">D915_001442</name>
</gene>
<evidence type="ECO:0000313" key="12">
    <source>
        <dbReference type="EMBL" id="THD27777.1"/>
    </source>
</evidence>
<evidence type="ECO:0000256" key="7">
    <source>
        <dbReference type="ARBA" id="ARBA00023155"/>
    </source>
</evidence>
<dbReference type="GO" id="GO:0005634">
    <property type="term" value="C:nucleus"/>
    <property type="evidence" value="ECO:0007669"/>
    <property type="project" value="UniProtKB-SubCell"/>
</dbReference>
<dbReference type="PANTHER" id="PTHR45891">
    <property type="entry name" value="ZINC FINGER HOMEOBOX PROTEIN"/>
    <property type="match status" value="1"/>
</dbReference>
<keyword evidence="5" id="KW-0862">Zinc</keyword>
<dbReference type="AlphaFoldDB" id="A0A4E0RZ25"/>
<keyword evidence="2" id="KW-0479">Metal-binding</keyword>
<dbReference type="InterPro" id="IPR051968">
    <property type="entry name" value="ZnFinger_Homeobox_TR"/>
</dbReference>
<dbReference type="GO" id="GO:0008270">
    <property type="term" value="F:zinc ion binding"/>
    <property type="evidence" value="ECO:0007669"/>
    <property type="project" value="UniProtKB-KW"/>
</dbReference>
<evidence type="ECO:0000256" key="2">
    <source>
        <dbReference type="ARBA" id="ARBA00022723"/>
    </source>
</evidence>
<evidence type="ECO:0000313" key="13">
    <source>
        <dbReference type="Proteomes" id="UP000230066"/>
    </source>
</evidence>
<dbReference type="GO" id="GO:0000978">
    <property type="term" value="F:RNA polymerase II cis-regulatory region sequence-specific DNA binding"/>
    <property type="evidence" value="ECO:0007669"/>
    <property type="project" value="TreeGrafter"/>
</dbReference>
<evidence type="ECO:0000256" key="9">
    <source>
        <dbReference type="PROSITE-ProRule" id="PRU00042"/>
    </source>
</evidence>
<organism evidence="12 13">
    <name type="scientific">Fasciola hepatica</name>
    <name type="common">Liver fluke</name>
    <dbReference type="NCBI Taxonomy" id="6192"/>
    <lineage>
        <taxon>Eukaryota</taxon>
        <taxon>Metazoa</taxon>
        <taxon>Spiralia</taxon>
        <taxon>Lophotrochozoa</taxon>
        <taxon>Platyhelminthes</taxon>
        <taxon>Trematoda</taxon>
        <taxon>Digenea</taxon>
        <taxon>Plagiorchiida</taxon>
        <taxon>Echinostomata</taxon>
        <taxon>Echinostomatoidea</taxon>
        <taxon>Fasciolidae</taxon>
        <taxon>Fasciola</taxon>
    </lineage>
</organism>
<comment type="caution">
    <text evidence="12">The sequence shown here is derived from an EMBL/GenBank/DDBJ whole genome shotgun (WGS) entry which is preliminary data.</text>
</comment>
<evidence type="ECO:0000256" key="4">
    <source>
        <dbReference type="ARBA" id="ARBA00022771"/>
    </source>
</evidence>
<sequence>MVSSEPQASGFSVTKTTMSAIKLCPYCLTKSTHPRLGRGESYVCGYKPYRCEVCNYSTTTKGNLAIHQQSDKHLNNIQDQEQAKVQRSIKSDRGLTGDNSDGPETLNFNTTSNKQCSLKSNVNIVSTNTHTNNNPSKKCALDKFAQTVPQFTSSKTTSTPFLTSSATDHTVFGRSEPYPQQENPPLPLASFWVSNSMRIPLPQLTQSKGSGELILGDKGFDLCLSQLMDNTSYPFVCKVCCAFSTDQPDLLIKHAERNRSPLNSDPINPVITTHSGNVWFCRLCAYKSPLKANFQLHCKTEKHAQRLNLLLHVCEGGPAHQARVLSCPVLHRRLGLLDHGETGTFGFHETISMPTSPVQLLCLACDVYTTSVHKFRVHCQCARHERAVEVFAKLVNSRSQLWTHISGLCLSFVQLACFPQSPRPVNNFISDRLAQMSRVLSTIKVEYVCEFPRCTGGECGVTGVEVVKNFSTISKALTHWHTSEHQQVLAQQNSVERPLHQLNKDHDGIGLRWCLDELRGTGDQLPLLLSALGCHTNFALNLGCFDSRNVKVNQTLLPESEAVEDKGYKVDNRPDGLNCNSVHLLFGD</sequence>
<dbReference type="SMART" id="SM00355">
    <property type="entry name" value="ZnF_C2H2"/>
    <property type="match status" value="3"/>
</dbReference>
<dbReference type="GO" id="GO:0000981">
    <property type="term" value="F:DNA-binding transcription factor activity, RNA polymerase II-specific"/>
    <property type="evidence" value="ECO:0007669"/>
    <property type="project" value="TreeGrafter"/>
</dbReference>
<keyword evidence="7 12" id="KW-0371">Homeobox</keyword>
<reference evidence="12" key="1">
    <citation type="submission" date="2019-03" db="EMBL/GenBank/DDBJ databases">
        <title>Improved annotation for the trematode Fasciola hepatica.</title>
        <authorList>
            <person name="Choi Y.-J."/>
            <person name="Martin J."/>
            <person name="Mitreva M."/>
        </authorList>
    </citation>
    <scope>NUCLEOTIDE SEQUENCE [LARGE SCALE GENOMIC DNA]</scope>
</reference>
<feature type="domain" description="C2H2-type" evidence="11">
    <location>
        <begin position="49"/>
        <end position="78"/>
    </location>
</feature>
<keyword evidence="8" id="KW-0539">Nucleus</keyword>
<accession>A0A4E0RZ25</accession>
<dbReference type="FunFam" id="3.30.160.60:FF:000081">
    <property type="entry name" value="Zinc finger homeobox protein 4"/>
    <property type="match status" value="1"/>
</dbReference>
<keyword evidence="6 12" id="KW-0238">DNA-binding</keyword>
<comment type="subcellular location">
    <subcellularLocation>
        <location evidence="1">Nucleus</location>
    </subcellularLocation>
</comment>
<keyword evidence="4 9" id="KW-0863">Zinc-finger</keyword>
<dbReference type="InterPro" id="IPR036236">
    <property type="entry name" value="Znf_C2H2_sf"/>
</dbReference>
<evidence type="ECO:0000256" key="6">
    <source>
        <dbReference type="ARBA" id="ARBA00023125"/>
    </source>
</evidence>
<proteinExistence type="predicted"/>
<dbReference type="InterPro" id="IPR013087">
    <property type="entry name" value="Znf_C2H2_type"/>
</dbReference>